<sequence length="61" mass="6684">MPGASKDSKKTTGVDKEQRPTKKQRTGTAKKCPHYSTGRIEDLKAKALTDIIVILKPGMDN</sequence>
<feature type="region of interest" description="Disordered" evidence="1">
    <location>
        <begin position="1"/>
        <end position="37"/>
    </location>
</feature>
<evidence type="ECO:0000313" key="3">
    <source>
        <dbReference type="Proteomes" id="UP000595437"/>
    </source>
</evidence>
<feature type="compositionally biased region" description="Basic and acidic residues" evidence="1">
    <location>
        <begin position="1"/>
        <end position="20"/>
    </location>
</feature>
<proteinExistence type="predicted"/>
<gene>
    <name evidence="2" type="ORF">FKW44_001998</name>
</gene>
<reference evidence="3" key="1">
    <citation type="submission" date="2021-01" db="EMBL/GenBank/DDBJ databases">
        <title>Caligus Genome Assembly.</title>
        <authorList>
            <person name="Gallardo-Escarate C."/>
        </authorList>
    </citation>
    <scope>NUCLEOTIDE SEQUENCE [LARGE SCALE GENOMIC DNA]</scope>
</reference>
<dbReference type="AlphaFoldDB" id="A0A7T8KJL1"/>
<evidence type="ECO:0000256" key="1">
    <source>
        <dbReference type="SAM" id="MobiDB-lite"/>
    </source>
</evidence>
<name>A0A7T8KJL1_CALRO</name>
<protein>
    <submittedName>
        <fullName evidence="2">Uncharacterized protein</fullName>
    </submittedName>
</protein>
<organism evidence="2 3">
    <name type="scientific">Caligus rogercresseyi</name>
    <name type="common">Sea louse</name>
    <dbReference type="NCBI Taxonomy" id="217165"/>
    <lineage>
        <taxon>Eukaryota</taxon>
        <taxon>Metazoa</taxon>
        <taxon>Ecdysozoa</taxon>
        <taxon>Arthropoda</taxon>
        <taxon>Crustacea</taxon>
        <taxon>Multicrustacea</taxon>
        <taxon>Hexanauplia</taxon>
        <taxon>Copepoda</taxon>
        <taxon>Siphonostomatoida</taxon>
        <taxon>Caligidae</taxon>
        <taxon>Caligus</taxon>
    </lineage>
</organism>
<dbReference type="EMBL" id="CP045890">
    <property type="protein sequence ID" value="QQP57119.1"/>
    <property type="molecule type" value="Genomic_DNA"/>
</dbReference>
<accession>A0A7T8KJL1</accession>
<dbReference type="Proteomes" id="UP000595437">
    <property type="component" value="Chromosome 1"/>
</dbReference>
<keyword evidence="3" id="KW-1185">Reference proteome</keyword>
<evidence type="ECO:0000313" key="2">
    <source>
        <dbReference type="EMBL" id="QQP57119.1"/>
    </source>
</evidence>